<keyword evidence="12" id="KW-0106">Calcium</keyword>
<dbReference type="Gene3D" id="2.120.10.30">
    <property type="entry name" value="TolB, C-terminal domain"/>
    <property type="match status" value="1"/>
</dbReference>
<keyword evidence="9" id="KW-0963">Cytoplasm</keyword>
<dbReference type="Proteomes" id="UP001320898">
    <property type="component" value="Unassembled WGS sequence"/>
</dbReference>
<evidence type="ECO:0000256" key="3">
    <source>
        <dbReference type="ARBA" id="ARBA00001936"/>
    </source>
</evidence>
<sequence length="293" mass="31644">MTYEIVCVSSVRSDLGEGPVWDDRDRCLWWVDITAGLIHRYDPGTDTDDSFVWGEPVGCLAVREAGGLVLATKSGFWFFDPQTGDRDLIADPEAHLPENRFNDGTTDPLGRFWAGSMNTQGAADPAGSLYSLERDLSVRCWKSGFRTANGLAFSPDGSRMYYSDSYPSVRTIWCCDYDVGTGMPGKERVFFDTRSVAGRPDGGTVDADGCYWQAGVSGWELYRLSPDGSVVTVVEMPVEKPTKAAFGGADLDILFVTSIGAGLEGSPAQPDAGRLFAITGLGVRGVPQARFSG</sequence>
<evidence type="ECO:0000256" key="12">
    <source>
        <dbReference type="ARBA" id="ARBA00022837"/>
    </source>
</evidence>
<feature type="binding site" evidence="15">
    <location>
        <position position="102"/>
    </location>
    <ligand>
        <name>substrate</name>
    </ligand>
</feature>
<dbReference type="SUPFAM" id="SSF63829">
    <property type="entry name" value="Calcium-dependent phosphotriesterase"/>
    <property type="match status" value="1"/>
</dbReference>
<dbReference type="EMBL" id="JALIDZ010000005">
    <property type="protein sequence ID" value="MCT8972680.1"/>
    <property type="molecule type" value="Genomic_DNA"/>
</dbReference>
<name>A0AAW5R2A7_9HYPH</name>
<evidence type="ECO:0000256" key="2">
    <source>
        <dbReference type="ARBA" id="ARBA00001913"/>
    </source>
</evidence>
<reference evidence="17 18" key="1">
    <citation type="submission" date="2022-04" db="EMBL/GenBank/DDBJ databases">
        <authorList>
            <person name="Ye Y.-Q."/>
            <person name="Du Z.-J."/>
        </authorList>
    </citation>
    <scope>NUCLEOTIDE SEQUENCE [LARGE SCALE GENOMIC DNA]</scope>
    <source>
        <strain evidence="17 18">A6E488</strain>
    </source>
</reference>
<dbReference type="EC" id="3.1.1.17" evidence="7"/>
<evidence type="ECO:0000256" key="4">
    <source>
        <dbReference type="ARBA" id="ARBA00001946"/>
    </source>
</evidence>
<dbReference type="PANTHER" id="PTHR10907">
    <property type="entry name" value="REGUCALCIN"/>
    <property type="match status" value="1"/>
</dbReference>
<keyword evidence="10 15" id="KW-0479">Metal-binding</keyword>
<dbReference type="PRINTS" id="PR01791">
    <property type="entry name" value="REGUCALCIN"/>
</dbReference>
<evidence type="ECO:0000256" key="6">
    <source>
        <dbReference type="ARBA" id="ARBA00008853"/>
    </source>
</evidence>
<accession>A0AAW5R2A7</accession>
<feature type="binding site" evidence="15">
    <location>
        <position position="149"/>
    </location>
    <ligand>
        <name>a divalent metal cation</name>
        <dbReference type="ChEBI" id="CHEBI:60240"/>
    </ligand>
</feature>
<feature type="active site" description="Proton donor/acceptor" evidence="14">
    <location>
        <position position="201"/>
    </location>
</feature>
<dbReference type="InterPro" id="IPR013658">
    <property type="entry name" value="SGL"/>
</dbReference>
<evidence type="ECO:0000256" key="10">
    <source>
        <dbReference type="ARBA" id="ARBA00022723"/>
    </source>
</evidence>
<evidence type="ECO:0000256" key="7">
    <source>
        <dbReference type="ARBA" id="ARBA00013227"/>
    </source>
</evidence>
<evidence type="ECO:0000256" key="13">
    <source>
        <dbReference type="ARBA" id="ARBA00032464"/>
    </source>
</evidence>
<feature type="binding site" evidence="15">
    <location>
        <position position="17"/>
    </location>
    <ligand>
        <name>a divalent metal cation</name>
        <dbReference type="ChEBI" id="CHEBI:60240"/>
    </ligand>
</feature>
<dbReference type="GO" id="GO:0004341">
    <property type="term" value="F:gluconolactonase activity"/>
    <property type="evidence" value="ECO:0007669"/>
    <property type="project" value="UniProtKB-EC"/>
</dbReference>
<keyword evidence="15" id="KW-0862">Zinc</keyword>
<dbReference type="InterPro" id="IPR005511">
    <property type="entry name" value="SMP-30"/>
</dbReference>
<dbReference type="AlphaFoldDB" id="A0AAW5R2A7"/>
<evidence type="ECO:0000256" key="9">
    <source>
        <dbReference type="ARBA" id="ARBA00022490"/>
    </source>
</evidence>
<gene>
    <name evidence="17" type="ORF">MUB46_12515</name>
</gene>
<protein>
    <recommendedName>
        <fullName evidence="8">Regucalcin</fullName>
        <ecNumber evidence="7">3.1.1.17</ecNumber>
    </recommendedName>
    <alternativeName>
        <fullName evidence="13">Gluconolactonase</fullName>
    </alternativeName>
</protein>
<comment type="cofactor">
    <cofactor evidence="15">
        <name>Zn(2+)</name>
        <dbReference type="ChEBI" id="CHEBI:29105"/>
    </cofactor>
    <text evidence="15">Binds 1 divalent metal cation per subunit.</text>
</comment>
<evidence type="ECO:0000256" key="14">
    <source>
        <dbReference type="PIRSR" id="PIRSR605511-1"/>
    </source>
</evidence>
<dbReference type="PRINTS" id="PR01790">
    <property type="entry name" value="SMP30FAMILY"/>
</dbReference>
<comment type="caution">
    <text evidence="17">The sequence shown here is derived from an EMBL/GenBank/DDBJ whole genome shotgun (WGS) entry which is preliminary data.</text>
</comment>
<keyword evidence="11" id="KW-0378">Hydrolase</keyword>
<dbReference type="Pfam" id="PF08450">
    <property type="entry name" value="SGL"/>
    <property type="match status" value="1"/>
</dbReference>
<organism evidence="17 18">
    <name type="scientific">Microbaculum marinisediminis</name>
    <dbReference type="NCBI Taxonomy" id="2931392"/>
    <lineage>
        <taxon>Bacteria</taxon>
        <taxon>Pseudomonadati</taxon>
        <taxon>Pseudomonadota</taxon>
        <taxon>Alphaproteobacteria</taxon>
        <taxon>Hyphomicrobiales</taxon>
        <taxon>Tepidamorphaceae</taxon>
        <taxon>Microbaculum</taxon>
    </lineage>
</organism>
<evidence type="ECO:0000256" key="1">
    <source>
        <dbReference type="ARBA" id="ARBA00001589"/>
    </source>
</evidence>
<proteinExistence type="inferred from homology"/>
<comment type="cofactor">
    <cofactor evidence="4">
        <name>Mg(2+)</name>
        <dbReference type="ChEBI" id="CHEBI:18420"/>
    </cofactor>
</comment>
<dbReference type="GO" id="GO:0019853">
    <property type="term" value="P:L-ascorbic acid biosynthetic process"/>
    <property type="evidence" value="ECO:0007669"/>
    <property type="project" value="TreeGrafter"/>
</dbReference>
<dbReference type="GO" id="GO:0005737">
    <property type="term" value="C:cytoplasm"/>
    <property type="evidence" value="ECO:0007669"/>
    <property type="project" value="UniProtKB-SubCell"/>
</dbReference>
<dbReference type="InterPro" id="IPR011042">
    <property type="entry name" value="6-blade_b-propeller_TolB-like"/>
</dbReference>
<comment type="subcellular location">
    <subcellularLocation>
        <location evidence="5">Cytoplasm</location>
    </subcellularLocation>
</comment>
<evidence type="ECO:0000313" key="17">
    <source>
        <dbReference type="EMBL" id="MCT8972680.1"/>
    </source>
</evidence>
<comment type="cofactor">
    <cofactor evidence="3">
        <name>Mn(2+)</name>
        <dbReference type="ChEBI" id="CHEBI:29035"/>
    </cofactor>
</comment>
<feature type="binding site" evidence="15">
    <location>
        <position position="201"/>
    </location>
    <ligand>
        <name>a divalent metal cation</name>
        <dbReference type="ChEBI" id="CHEBI:60240"/>
    </ligand>
</feature>
<dbReference type="PANTHER" id="PTHR10907:SF47">
    <property type="entry name" value="REGUCALCIN"/>
    <property type="match status" value="1"/>
</dbReference>
<dbReference type="RefSeq" id="WP_261616257.1">
    <property type="nucleotide sequence ID" value="NZ_JALIDZ010000005.1"/>
</dbReference>
<evidence type="ECO:0000313" key="18">
    <source>
        <dbReference type="Proteomes" id="UP001320898"/>
    </source>
</evidence>
<dbReference type="GO" id="GO:0030234">
    <property type="term" value="F:enzyme regulator activity"/>
    <property type="evidence" value="ECO:0007669"/>
    <property type="project" value="InterPro"/>
</dbReference>
<evidence type="ECO:0000256" key="8">
    <source>
        <dbReference type="ARBA" id="ARBA00016808"/>
    </source>
</evidence>
<keyword evidence="18" id="KW-1185">Reference proteome</keyword>
<comment type="similarity">
    <text evidence="6">Belongs to the SMP-30/CGR1 family.</text>
</comment>
<feature type="binding site" evidence="15">
    <location>
        <position position="100"/>
    </location>
    <ligand>
        <name>substrate</name>
    </ligand>
</feature>
<evidence type="ECO:0000259" key="16">
    <source>
        <dbReference type="Pfam" id="PF08450"/>
    </source>
</evidence>
<evidence type="ECO:0000256" key="11">
    <source>
        <dbReference type="ARBA" id="ARBA00022801"/>
    </source>
</evidence>
<comment type="catalytic activity">
    <reaction evidence="1">
        <text>D-glucono-1,5-lactone + H2O = D-gluconate + H(+)</text>
        <dbReference type="Rhea" id="RHEA:10440"/>
        <dbReference type="ChEBI" id="CHEBI:15377"/>
        <dbReference type="ChEBI" id="CHEBI:15378"/>
        <dbReference type="ChEBI" id="CHEBI:16217"/>
        <dbReference type="ChEBI" id="CHEBI:18391"/>
        <dbReference type="EC" id="3.1.1.17"/>
    </reaction>
</comment>
<evidence type="ECO:0000256" key="15">
    <source>
        <dbReference type="PIRSR" id="PIRSR605511-2"/>
    </source>
</evidence>
<dbReference type="InterPro" id="IPR008367">
    <property type="entry name" value="Regucalcin"/>
</dbReference>
<dbReference type="GO" id="GO:0005509">
    <property type="term" value="F:calcium ion binding"/>
    <property type="evidence" value="ECO:0007669"/>
    <property type="project" value="InterPro"/>
</dbReference>
<evidence type="ECO:0000256" key="5">
    <source>
        <dbReference type="ARBA" id="ARBA00004496"/>
    </source>
</evidence>
<feature type="domain" description="SMP-30/Gluconolactonase/LRE-like region" evidence="16">
    <location>
        <begin position="15"/>
        <end position="259"/>
    </location>
</feature>
<comment type="cofactor">
    <cofactor evidence="2">
        <name>Ca(2+)</name>
        <dbReference type="ChEBI" id="CHEBI:29108"/>
    </cofactor>
</comment>